<dbReference type="PRINTS" id="PR01042">
    <property type="entry name" value="TRNASYNTHASP"/>
</dbReference>
<feature type="domain" description="Aminoacyl-transfer RNA synthetases class-II family profile" evidence="7">
    <location>
        <begin position="1"/>
        <end position="445"/>
    </location>
</feature>
<dbReference type="EMBL" id="JABCKI010000007">
    <property type="protein sequence ID" value="KAG5654468.1"/>
    <property type="molecule type" value="Genomic_DNA"/>
</dbReference>
<dbReference type="InterPro" id="IPR004524">
    <property type="entry name" value="Asp-tRNA-ligase_1"/>
</dbReference>
<dbReference type="Pfam" id="PF00152">
    <property type="entry name" value="tRNA-synt_2"/>
    <property type="match status" value="2"/>
</dbReference>
<dbReference type="PANTHER" id="PTHR22594">
    <property type="entry name" value="ASPARTYL/LYSYL-TRNA SYNTHETASE"/>
    <property type="match status" value="1"/>
</dbReference>
<organism evidence="8 9">
    <name type="scientific">Sphagnurus paluster</name>
    <dbReference type="NCBI Taxonomy" id="117069"/>
    <lineage>
        <taxon>Eukaryota</taxon>
        <taxon>Fungi</taxon>
        <taxon>Dikarya</taxon>
        <taxon>Basidiomycota</taxon>
        <taxon>Agaricomycotina</taxon>
        <taxon>Agaricomycetes</taxon>
        <taxon>Agaricomycetidae</taxon>
        <taxon>Agaricales</taxon>
        <taxon>Tricholomatineae</taxon>
        <taxon>Lyophyllaceae</taxon>
        <taxon>Sphagnurus</taxon>
    </lineage>
</organism>
<keyword evidence="4" id="KW-0067">ATP-binding</keyword>
<evidence type="ECO:0000256" key="4">
    <source>
        <dbReference type="ARBA" id="ARBA00022840"/>
    </source>
</evidence>
<gene>
    <name evidence="8" type="ORF">H0H81_001967</name>
</gene>
<dbReference type="SUPFAM" id="SSF55681">
    <property type="entry name" value="Class II aaRS and biotin synthetases"/>
    <property type="match status" value="1"/>
</dbReference>
<comment type="similarity">
    <text evidence="1">Belongs to the class-II aminoacyl-tRNA synthetase family. Type 1 subfamily.</text>
</comment>
<keyword evidence="3" id="KW-0547">Nucleotide-binding</keyword>
<keyword evidence="2" id="KW-0436">Ligase</keyword>
<sequence length="477" mass="53655">MFALYFIEVETPVLLRSSPEGAREFLVPTRISTGSAATESASGPDALFYALQQSPQQPKQLLICSGGIDRYFQLAKCFRDEGGRRDRQPEFTQIDMEMAFVSWGSHEASPVDQTSTWRIGGSEVRDVVETLIRSIWEKIEGISLPRNFKVMTYNEAMTRFGSDKPDTRFGLEILNLTNLLPEKQRNIFEMNEEVLECIPVRKASDPEFIVASGARQQLDSVVERITITKGNQNSWLHDSTLVSLRGEVSPDDISYINSSLQLMPGDDIWLSRRPRRPKGGSTALGLVRLQIFEASQKRKDFVVNKDPHFLWITEFPLFTQADADKDFLAKGRWSSSHHPFTAPMWQDIDAMYRGDIESVRGQHYDLVLNGVEIGGGSVRVHDAAMQDYIFTQVLKLNETEKEPFEHLLHALQCGAPPHGGIALGFDRMMAMLCNAQSIRDVIAFPKTATGTDLLFRSPAPISNEVLHQYGIQPRATT</sequence>
<dbReference type="InterPro" id="IPR002312">
    <property type="entry name" value="Asp/Asn-tRNA-synth_IIb"/>
</dbReference>
<dbReference type="PROSITE" id="PS50862">
    <property type="entry name" value="AA_TRNA_LIGASE_II"/>
    <property type="match status" value="1"/>
</dbReference>
<evidence type="ECO:0000313" key="9">
    <source>
        <dbReference type="Proteomes" id="UP000717328"/>
    </source>
</evidence>
<comment type="caution">
    <text evidence="8">The sequence shown here is derived from an EMBL/GenBank/DDBJ whole genome shotgun (WGS) entry which is preliminary data.</text>
</comment>
<dbReference type="InterPro" id="IPR045864">
    <property type="entry name" value="aa-tRNA-synth_II/BPL/LPL"/>
</dbReference>
<dbReference type="GO" id="GO:0006422">
    <property type="term" value="P:aspartyl-tRNA aminoacylation"/>
    <property type="evidence" value="ECO:0007669"/>
    <property type="project" value="TreeGrafter"/>
</dbReference>
<dbReference type="AlphaFoldDB" id="A0A9P7GU04"/>
<dbReference type="Gene3D" id="3.30.1360.30">
    <property type="entry name" value="GAD-like domain"/>
    <property type="match status" value="1"/>
</dbReference>
<dbReference type="InterPro" id="IPR004115">
    <property type="entry name" value="GAD-like_sf"/>
</dbReference>
<evidence type="ECO:0000313" key="8">
    <source>
        <dbReference type="EMBL" id="KAG5654468.1"/>
    </source>
</evidence>
<keyword evidence="5" id="KW-0648">Protein biosynthesis</keyword>
<proteinExistence type="inferred from homology"/>
<evidence type="ECO:0000259" key="7">
    <source>
        <dbReference type="PROSITE" id="PS50862"/>
    </source>
</evidence>
<accession>A0A9P7GU04</accession>
<evidence type="ECO:0000256" key="2">
    <source>
        <dbReference type="ARBA" id="ARBA00022598"/>
    </source>
</evidence>
<dbReference type="Gene3D" id="3.30.930.10">
    <property type="entry name" value="Bira Bifunctional Protein, Domain 2"/>
    <property type="match status" value="1"/>
</dbReference>
<name>A0A9P7GU04_9AGAR</name>
<dbReference type="NCBIfam" id="TIGR00459">
    <property type="entry name" value="aspS_bact"/>
    <property type="match status" value="1"/>
</dbReference>
<reference evidence="8" key="2">
    <citation type="submission" date="2021-10" db="EMBL/GenBank/DDBJ databases">
        <title>Phylogenomics reveals ancestral predisposition of the termite-cultivated fungus Termitomyces towards a domesticated lifestyle.</title>
        <authorList>
            <person name="Auxier B."/>
            <person name="Grum-Grzhimaylo A."/>
            <person name="Cardenas M.E."/>
            <person name="Lodge J.D."/>
            <person name="Laessoe T."/>
            <person name="Pedersen O."/>
            <person name="Smith M.E."/>
            <person name="Kuyper T.W."/>
            <person name="Franco-Molano E.A."/>
            <person name="Baroni T.J."/>
            <person name="Aanen D.K."/>
        </authorList>
    </citation>
    <scope>NUCLEOTIDE SEQUENCE</scope>
    <source>
        <strain evidence="8">D49</strain>
    </source>
</reference>
<dbReference type="InterPro" id="IPR006195">
    <property type="entry name" value="aa-tRNA-synth_II"/>
</dbReference>
<dbReference type="InterPro" id="IPR004364">
    <property type="entry name" value="Aa-tRNA-synt_II"/>
</dbReference>
<keyword evidence="6" id="KW-0030">Aminoacyl-tRNA synthetase</keyword>
<dbReference type="GO" id="GO:0005739">
    <property type="term" value="C:mitochondrion"/>
    <property type="evidence" value="ECO:0007669"/>
    <property type="project" value="TreeGrafter"/>
</dbReference>
<evidence type="ECO:0000256" key="1">
    <source>
        <dbReference type="ARBA" id="ARBA00006303"/>
    </source>
</evidence>
<dbReference type="OrthoDB" id="439710at2759"/>
<evidence type="ECO:0000256" key="5">
    <source>
        <dbReference type="ARBA" id="ARBA00022917"/>
    </source>
</evidence>
<dbReference type="GO" id="GO:0005524">
    <property type="term" value="F:ATP binding"/>
    <property type="evidence" value="ECO:0007669"/>
    <property type="project" value="UniProtKB-KW"/>
</dbReference>
<dbReference type="GO" id="GO:0004815">
    <property type="term" value="F:aspartate-tRNA ligase activity"/>
    <property type="evidence" value="ECO:0007669"/>
    <property type="project" value="TreeGrafter"/>
</dbReference>
<dbReference type="Proteomes" id="UP000717328">
    <property type="component" value="Unassembled WGS sequence"/>
</dbReference>
<reference evidence="8" key="1">
    <citation type="submission" date="2021-02" db="EMBL/GenBank/DDBJ databases">
        <authorList>
            <person name="Nieuwenhuis M."/>
            <person name="Van De Peppel L.J.J."/>
        </authorList>
    </citation>
    <scope>NUCLEOTIDE SEQUENCE</scope>
    <source>
        <strain evidence="8">D49</strain>
    </source>
</reference>
<evidence type="ECO:0000256" key="3">
    <source>
        <dbReference type="ARBA" id="ARBA00022741"/>
    </source>
</evidence>
<protein>
    <recommendedName>
        <fullName evidence="7">Aminoacyl-transfer RNA synthetases class-II family profile domain-containing protein</fullName>
    </recommendedName>
</protein>
<evidence type="ECO:0000256" key="6">
    <source>
        <dbReference type="ARBA" id="ARBA00023146"/>
    </source>
</evidence>
<dbReference type="PANTHER" id="PTHR22594:SF5">
    <property type="entry name" value="ASPARTATE--TRNA LIGASE, MITOCHONDRIAL"/>
    <property type="match status" value="1"/>
</dbReference>
<keyword evidence="9" id="KW-1185">Reference proteome</keyword>